<dbReference type="GO" id="GO:0005737">
    <property type="term" value="C:cytoplasm"/>
    <property type="evidence" value="ECO:0007669"/>
    <property type="project" value="TreeGrafter"/>
</dbReference>
<reference evidence="6" key="1">
    <citation type="journal article" date="2024" name="Gigascience">
        <title>Chromosome-level genome of the poultry shaft louse Menopon gallinae provides insight into the host-switching and adaptive evolution of parasitic lice.</title>
        <authorList>
            <person name="Xu Y."/>
            <person name="Ma L."/>
            <person name="Liu S."/>
            <person name="Liang Y."/>
            <person name="Liu Q."/>
            <person name="He Z."/>
            <person name="Tian L."/>
            <person name="Duan Y."/>
            <person name="Cai W."/>
            <person name="Li H."/>
            <person name="Song F."/>
        </authorList>
    </citation>
    <scope>NUCLEOTIDE SEQUENCE</scope>
    <source>
        <strain evidence="6">Cailab_2023a</strain>
    </source>
</reference>
<dbReference type="Gene3D" id="3.40.50.11060">
    <property type="entry name" value="GTPase HflX, N-terminal domain"/>
    <property type="match status" value="1"/>
</dbReference>
<dbReference type="Pfam" id="PF01926">
    <property type="entry name" value="MMR_HSR1"/>
    <property type="match status" value="1"/>
</dbReference>
<dbReference type="InterPro" id="IPR006073">
    <property type="entry name" value="GTP-bd"/>
</dbReference>
<evidence type="ECO:0000256" key="4">
    <source>
        <dbReference type="ARBA" id="ARBA00023134"/>
    </source>
</evidence>
<dbReference type="CDD" id="cd01878">
    <property type="entry name" value="HflX"/>
    <property type="match status" value="1"/>
</dbReference>
<name>A0AAW2I3D5_9NEOP</name>
<dbReference type="InterPro" id="IPR030394">
    <property type="entry name" value="G_HFLX_dom"/>
</dbReference>
<dbReference type="AlphaFoldDB" id="A0AAW2I3D5"/>
<dbReference type="PANTHER" id="PTHR10229:SF0">
    <property type="entry name" value="GTP-BINDING PROTEIN 6-RELATED"/>
    <property type="match status" value="1"/>
</dbReference>
<keyword evidence="2" id="KW-0547">Nucleotide-binding</keyword>
<dbReference type="PANTHER" id="PTHR10229">
    <property type="entry name" value="GTP-BINDING PROTEIN HFLX"/>
    <property type="match status" value="1"/>
</dbReference>
<protein>
    <recommendedName>
        <fullName evidence="5">Hflx-type G domain-containing protein</fullName>
    </recommendedName>
</protein>
<dbReference type="GO" id="GO:0043022">
    <property type="term" value="F:ribosome binding"/>
    <property type="evidence" value="ECO:0007669"/>
    <property type="project" value="TreeGrafter"/>
</dbReference>
<organism evidence="6">
    <name type="scientific">Menopon gallinae</name>
    <name type="common">poultry shaft louse</name>
    <dbReference type="NCBI Taxonomy" id="328185"/>
    <lineage>
        <taxon>Eukaryota</taxon>
        <taxon>Metazoa</taxon>
        <taxon>Ecdysozoa</taxon>
        <taxon>Arthropoda</taxon>
        <taxon>Hexapoda</taxon>
        <taxon>Insecta</taxon>
        <taxon>Pterygota</taxon>
        <taxon>Neoptera</taxon>
        <taxon>Paraneoptera</taxon>
        <taxon>Psocodea</taxon>
        <taxon>Troctomorpha</taxon>
        <taxon>Phthiraptera</taxon>
        <taxon>Amblycera</taxon>
        <taxon>Menoponidae</taxon>
        <taxon>Menopon</taxon>
    </lineage>
</organism>
<dbReference type="NCBIfam" id="TIGR03156">
    <property type="entry name" value="GTP_HflX"/>
    <property type="match status" value="1"/>
</dbReference>
<dbReference type="GO" id="GO:0046872">
    <property type="term" value="F:metal ion binding"/>
    <property type="evidence" value="ECO:0007669"/>
    <property type="project" value="UniProtKB-KW"/>
</dbReference>
<evidence type="ECO:0000256" key="2">
    <source>
        <dbReference type="ARBA" id="ARBA00022741"/>
    </source>
</evidence>
<dbReference type="GO" id="GO:0005525">
    <property type="term" value="F:GTP binding"/>
    <property type="evidence" value="ECO:0007669"/>
    <property type="project" value="UniProtKB-KW"/>
</dbReference>
<evidence type="ECO:0000313" key="6">
    <source>
        <dbReference type="EMBL" id="KAL0276228.1"/>
    </source>
</evidence>
<keyword evidence="3" id="KW-0460">Magnesium</keyword>
<dbReference type="FunFam" id="3.40.50.300:FF:000886">
    <property type="entry name" value="Putative GTP-binding protein 6"/>
    <property type="match status" value="1"/>
</dbReference>
<accession>A0AAW2I3D5</accession>
<dbReference type="InterPro" id="IPR027417">
    <property type="entry name" value="P-loop_NTPase"/>
</dbReference>
<evidence type="ECO:0000256" key="3">
    <source>
        <dbReference type="ARBA" id="ARBA00022842"/>
    </source>
</evidence>
<feature type="domain" description="Hflx-type G" evidence="5">
    <location>
        <begin position="297"/>
        <end position="464"/>
    </location>
</feature>
<dbReference type="InterPro" id="IPR042108">
    <property type="entry name" value="GTPase_HflX_N_sf"/>
</dbReference>
<dbReference type="Gene3D" id="3.40.50.300">
    <property type="entry name" value="P-loop containing nucleotide triphosphate hydrolases"/>
    <property type="match status" value="1"/>
</dbReference>
<dbReference type="Pfam" id="PF13167">
    <property type="entry name" value="GTP-bdg_N"/>
    <property type="match status" value="1"/>
</dbReference>
<dbReference type="InterPro" id="IPR025121">
    <property type="entry name" value="GTPase_HflX_N"/>
</dbReference>
<sequence length="531" mass="60854">MLPGVNVLPRFLGGYFGLLRRNCAATCLCRKISVSVRLNRKFFRPQVKLSRRQSPVSVYKSMQQSVADEVDEDKDNAEDSEFDALAQRMLHIPGAGHRVMVIQPFMKWGRLKNHLTTPELQLEESVTLIKTLRTWEVVDQMTVPLSGPNRRTVFGSGQLESLVKKAVGNSKVTAVFISVNMLQPSQHEFLQNAFRLPVYDRYTIVIHIFRQHARTKESTLQIKLAELPYLRSRLRRNEIGLLTGFGGEVGALNTVWKGKEFHDQLFKEREAKIKAEIEKLRQHRKLIRKSRQANEIPVVAVVGYTNSGKTSLIKALTGREKLEPQDYLFATLDVTVHEGTLPSSMKVLFVDTIGFMSDIPTMLFQSFLTTLEEVRLADVIIHVRDISHPDNVAQNQNVKEALNLLELPEVLKNNMITVGNKIDKLPDEELDSFRSEGMIFISALKMIGTDYLLQKVEEYVMKLTDRKIITMKVRTAGEEYQWLQENTTVLEESVLDENSVYSLMKVIITDIAMERFKHMFIKEYLNTKRKA</sequence>
<gene>
    <name evidence="6" type="ORF">PYX00_003837</name>
</gene>
<keyword evidence="1" id="KW-0479">Metal-binding</keyword>
<dbReference type="InterPro" id="IPR016496">
    <property type="entry name" value="GTPase_HflX"/>
</dbReference>
<evidence type="ECO:0000259" key="5">
    <source>
        <dbReference type="PROSITE" id="PS51705"/>
    </source>
</evidence>
<dbReference type="EMBL" id="JARGDH010000002">
    <property type="protein sequence ID" value="KAL0276228.1"/>
    <property type="molecule type" value="Genomic_DNA"/>
</dbReference>
<dbReference type="Pfam" id="PF16360">
    <property type="entry name" value="GTP-bdg_M"/>
    <property type="match status" value="1"/>
</dbReference>
<dbReference type="PROSITE" id="PS51705">
    <property type="entry name" value="G_HFLX"/>
    <property type="match status" value="1"/>
</dbReference>
<comment type="caution">
    <text evidence="6">The sequence shown here is derived from an EMBL/GenBank/DDBJ whole genome shotgun (WGS) entry which is preliminary data.</text>
</comment>
<proteinExistence type="predicted"/>
<keyword evidence="4" id="KW-0342">GTP-binding</keyword>
<dbReference type="InterPro" id="IPR032305">
    <property type="entry name" value="GTP-bd_M"/>
</dbReference>
<evidence type="ECO:0000256" key="1">
    <source>
        <dbReference type="ARBA" id="ARBA00022723"/>
    </source>
</evidence>
<dbReference type="SUPFAM" id="SSF52540">
    <property type="entry name" value="P-loop containing nucleoside triphosphate hydrolases"/>
    <property type="match status" value="1"/>
</dbReference>